<dbReference type="AlphaFoldDB" id="A0AB34J5L1"/>
<name>A0AB34J5L1_PRYPA</name>
<reference evidence="1 2" key="1">
    <citation type="journal article" date="2024" name="Science">
        <title>Giant polyketide synthase enzymes in the biosynthesis of giant marine polyether toxins.</title>
        <authorList>
            <person name="Fallon T.R."/>
            <person name="Shende V.V."/>
            <person name="Wierzbicki I.H."/>
            <person name="Pendleton A.L."/>
            <person name="Watervoot N.F."/>
            <person name="Auber R.P."/>
            <person name="Gonzalez D.J."/>
            <person name="Wisecaver J.H."/>
            <person name="Moore B.S."/>
        </authorList>
    </citation>
    <scope>NUCLEOTIDE SEQUENCE [LARGE SCALE GENOMIC DNA]</scope>
    <source>
        <strain evidence="1 2">12B1</strain>
    </source>
</reference>
<sequence length="83" mass="9155">MECSALAAAQLARLDASQQELLEALRLARLDRQQLAEAEPLLAALPAYTRKLEQLRARIDAVSARTASMRLRSAELAAERLPK</sequence>
<gene>
    <name evidence="1" type="ORF">AB1Y20_005092</name>
</gene>
<dbReference type="EMBL" id="JBGBPQ010000013">
    <property type="protein sequence ID" value="KAL1511806.1"/>
    <property type="molecule type" value="Genomic_DNA"/>
</dbReference>
<dbReference type="Pfam" id="PF14712">
    <property type="entry name" value="Snapin_Pallidin"/>
    <property type="match status" value="1"/>
</dbReference>
<evidence type="ECO:0000313" key="2">
    <source>
        <dbReference type="Proteomes" id="UP001515480"/>
    </source>
</evidence>
<organism evidence="1 2">
    <name type="scientific">Prymnesium parvum</name>
    <name type="common">Toxic golden alga</name>
    <dbReference type="NCBI Taxonomy" id="97485"/>
    <lineage>
        <taxon>Eukaryota</taxon>
        <taxon>Haptista</taxon>
        <taxon>Haptophyta</taxon>
        <taxon>Prymnesiophyceae</taxon>
        <taxon>Prymnesiales</taxon>
        <taxon>Prymnesiaceae</taxon>
        <taxon>Prymnesium</taxon>
    </lineage>
</organism>
<dbReference type="Proteomes" id="UP001515480">
    <property type="component" value="Unassembled WGS sequence"/>
</dbReference>
<comment type="caution">
    <text evidence="1">The sequence shown here is derived from an EMBL/GenBank/DDBJ whole genome shotgun (WGS) entry which is preliminary data.</text>
</comment>
<dbReference type="InterPro" id="IPR028119">
    <property type="entry name" value="Snapin/Pallidin/Snn1"/>
</dbReference>
<evidence type="ECO:0000313" key="1">
    <source>
        <dbReference type="EMBL" id="KAL1511806.1"/>
    </source>
</evidence>
<proteinExistence type="predicted"/>
<keyword evidence="2" id="KW-1185">Reference proteome</keyword>
<protein>
    <submittedName>
        <fullName evidence="1">Uncharacterized protein</fullName>
    </submittedName>
</protein>
<accession>A0AB34J5L1</accession>